<evidence type="ECO:0000313" key="1">
    <source>
        <dbReference type="EMBL" id="GAA3771428.1"/>
    </source>
</evidence>
<keyword evidence="2" id="KW-1185">Reference proteome</keyword>
<accession>A0ABP7GN79</accession>
<evidence type="ECO:0000313" key="2">
    <source>
        <dbReference type="Proteomes" id="UP001500748"/>
    </source>
</evidence>
<sequence>MAIYGAGSKWDGDEIKEDFFSNNNYVIGWDINDAQDLYSMISTIKTGDIIYLKANSPGSYDIRVKGIGIVKNSLLFEIFKKEIDLSSSRNNFELPVEWIHKDEFIISIPTSIGKLTNIRAATLYEEFLPFVQTEIIKRILLKLK</sequence>
<protein>
    <submittedName>
        <fullName evidence="1">Uncharacterized protein</fullName>
    </submittedName>
</protein>
<gene>
    <name evidence="1" type="ORF">GCM10022423_26910</name>
</gene>
<reference evidence="2" key="1">
    <citation type="journal article" date="2019" name="Int. J. Syst. Evol. Microbiol.">
        <title>The Global Catalogue of Microorganisms (GCM) 10K type strain sequencing project: providing services to taxonomists for standard genome sequencing and annotation.</title>
        <authorList>
            <consortium name="The Broad Institute Genomics Platform"/>
            <consortium name="The Broad Institute Genome Sequencing Center for Infectious Disease"/>
            <person name="Wu L."/>
            <person name="Ma J."/>
        </authorList>
    </citation>
    <scope>NUCLEOTIDE SEQUENCE [LARGE SCALE GENOMIC DNA]</scope>
    <source>
        <strain evidence="2">JCM 17337</strain>
    </source>
</reference>
<name>A0ABP7GN79_9FLAO</name>
<comment type="caution">
    <text evidence="1">The sequence shown here is derived from an EMBL/GenBank/DDBJ whole genome shotgun (WGS) entry which is preliminary data.</text>
</comment>
<dbReference type="RefSeq" id="WP_345145140.1">
    <property type="nucleotide sequence ID" value="NZ_BAABDU010000004.1"/>
</dbReference>
<dbReference type="EMBL" id="BAABDU010000004">
    <property type="protein sequence ID" value="GAA3771428.1"/>
    <property type="molecule type" value="Genomic_DNA"/>
</dbReference>
<dbReference type="Proteomes" id="UP001500748">
    <property type="component" value="Unassembled WGS sequence"/>
</dbReference>
<proteinExistence type="predicted"/>
<organism evidence="1 2">
    <name type="scientific">Flavobacterium ginsengiterrae</name>
    <dbReference type="NCBI Taxonomy" id="871695"/>
    <lineage>
        <taxon>Bacteria</taxon>
        <taxon>Pseudomonadati</taxon>
        <taxon>Bacteroidota</taxon>
        <taxon>Flavobacteriia</taxon>
        <taxon>Flavobacteriales</taxon>
        <taxon>Flavobacteriaceae</taxon>
        <taxon>Flavobacterium</taxon>
    </lineage>
</organism>